<reference evidence="3" key="2">
    <citation type="submission" date="2014-03" db="EMBL/GenBank/DDBJ databases">
        <title>The Genome Sequence of Puccinia striiformis f. sp. tritici PST-78.</title>
        <authorList>
            <consortium name="The Broad Institute Genome Sequencing Platform"/>
            <person name="Cuomo C."/>
            <person name="Hulbert S."/>
            <person name="Chen X."/>
            <person name="Walker B."/>
            <person name="Young S.K."/>
            <person name="Zeng Q."/>
            <person name="Gargeya S."/>
            <person name="Fitzgerald M."/>
            <person name="Haas B."/>
            <person name="Abouelleil A."/>
            <person name="Alvarado L."/>
            <person name="Arachchi H.M."/>
            <person name="Berlin A.M."/>
            <person name="Chapman S.B."/>
            <person name="Goldberg J."/>
            <person name="Griggs A."/>
            <person name="Gujja S."/>
            <person name="Hansen M."/>
            <person name="Howarth C."/>
            <person name="Imamovic A."/>
            <person name="Larimer J."/>
            <person name="McCowan C."/>
            <person name="Montmayeur A."/>
            <person name="Murphy C."/>
            <person name="Neiman D."/>
            <person name="Pearson M."/>
            <person name="Priest M."/>
            <person name="Roberts A."/>
            <person name="Saif S."/>
            <person name="Shea T."/>
            <person name="Sisk P."/>
            <person name="Sykes S."/>
            <person name="Wortman J."/>
            <person name="Nusbaum C."/>
            <person name="Birren B."/>
        </authorList>
    </citation>
    <scope>NUCLEOTIDE SEQUENCE [LARGE SCALE GENOMIC DNA]</scope>
    <source>
        <strain evidence="3">race PST-78</strain>
    </source>
</reference>
<evidence type="ECO:0000313" key="3">
    <source>
        <dbReference type="Proteomes" id="UP000054564"/>
    </source>
</evidence>
<reference evidence="2" key="1">
    <citation type="submission" date="2014-03" db="EMBL/GenBank/DDBJ databases">
        <title>Cloning and expression analysis of gamma-glutamylcysteines synthetase in perennial ryegrass.</title>
        <authorList>
            <person name="Wei S."/>
            <person name="Sun Z."/>
        </authorList>
    </citation>
    <scope>NUCLEOTIDE SEQUENCE</scope>
    <source>
        <strain evidence="2">Race PST-78</strain>
    </source>
</reference>
<evidence type="ECO:0000313" key="2">
    <source>
        <dbReference type="EMBL" id="KNE95941.1"/>
    </source>
</evidence>
<keyword evidence="3" id="KW-1185">Reference proteome</keyword>
<feature type="region of interest" description="Disordered" evidence="1">
    <location>
        <begin position="109"/>
        <end position="155"/>
    </location>
</feature>
<proteinExistence type="predicted"/>
<dbReference type="EMBL" id="AJIL01000089">
    <property type="protein sequence ID" value="KNE95941.1"/>
    <property type="molecule type" value="Genomic_DNA"/>
</dbReference>
<name>A0A0L0V9R3_9BASI</name>
<dbReference type="Proteomes" id="UP000054564">
    <property type="component" value="Unassembled WGS sequence"/>
</dbReference>
<accession>A0A0L0V9R3</accession>
<feature type="region of interest" description="Disordered" evidence="1">
    <location>
        <begin position="173"/>
        <end position="227"/>
    </location>
</feature>
<sequence>MASGRDTYRDVITWGSTLDYEPPEISRKAKLLFQRAKTNLSLERGHGITGMNGNDRALACLCLCIIKTPNTSSTSDRKALETSLQRTSGVSPKIFGTGLRELRQILGTTGVENASPARKSSPSKTKKALMEGSSTSPAKVGVGARKKNAVHQSDSSAFRDTLMAATTPLKRPASTLLADDDDEDNINDPIRSSPTAKRRVRQRPNAPTPGIVEEDLSGRTPRQTDHLSVETSSVQTIRKTPLALPIHRPIKPMSIFNAHPILNPAKPNSNPIQLINFSDWNWKNKLFDDQWSLDDIREWERWNQKSLESSLT</sequence>
<dbReference type="EMBL" id="AJIL01000089">
    <property type="protein sequence ID" value="KNE95940.1"/>
    <property type="molecule type" value="Genomic_DNA"/>
</dbReference>
<dbReference type="OrthoDB" id="2504288at2759"/>
<gene>
    <name evidence="2" type="ORF">PSTG_10740</name>
</gene>
<organism evidence="2 3">
    <name type="scientific">Puccinia striiformis f. sp. tritici PST-78</name>
    <dbReference type="NCBI Taxonomy" id="1165861"/>
    <lineage>
        <taxon>Eukaryota</taxon>
        <taxon>Fungi</taxon>
        <taxon>Dikarya</taxon>
        <taxon>Basidiomycota</taxon>
        <taxon>Pucciniomycotina</taxon>
        <taxon>Pucciniomycetes</taxon>
        <taxon>Pucciniales</taxon>
        <taxon>Pucciniaceae</taxon>
        <taxon>Puccinia</taxon>
    </lineage>
</organism>
<comment type="caution">
    <text evidence="2">The sequence shown here is derived from an EMBL/GenBank/DDBJ whole genome shotgun (WGS) entry which is preliminary data.</text>
</comment>
<dbReference type="AlphaFoldDB" id="A0A0L0V9R3"/>
<protein>
    <submittedName>
        <fullName evidence="2">Uncharacterized protein</fullName>
    </submittedName>
</protein>
<evidence type="ECO:0000256" key="1">
    <source>
        <dbReference type="SAM" id="MobiDB-lite"/>
    </source>
</evidence>
<feature type="compositionally biased region" description="Polar residues" evidence="1">
    <location>
        <begin position="109"/>
        <end position="123"/>
    </location>
</feature>